<dbReference type="AlphaFoldDB" id="W6QLM9"/>
<dbReference type="OMA" id="GIDETWE"/>
<dbReference type="EMBL" id="HG792020">
    <property type="protein sequence ID" value="CDM37335.1"/>
    <property type="molecule type" value="Genomic_DNA"/>
</dbReference>
<organism evidence="1 2">
    <name type="scientific">Penicillium roqueforti (strain FM164)</name>
    <dbReference type="NCBI Taxonomy" id="1365484"/>
    <lineage>
        <taxon>Eukaryota</taxon>
        <taxon>Fungi</taxon>
        <taxon>Dikarya</taxon>
        <taxon>Ascomycota</taxon>
        <taxon>Pezizomycotina</taxon>
        <taxon>Eurotiomycetes</taxon>
        <taxon>Eurotiomycetidae</taxon>
        <taxon>Eurotiales</taxon>
        <taxon>Aspergillaceae</taxon>
        <taxon>Penicillium</taxon>
    </lineage>
</organism>
<sequence>MKELMPETATSPNKLAENQAAIFHENKNGNKAYRGDLLAKQISLLTIQLRVTEKLQIGTDWRWHLVHFSKDTKLENVRKEGYLIVLSNTITITPGGVLKEGSYIYIINEPVISAGATAIFIVPPPLD</sequence>
<proteinExistence type="predicted"/>
<reference evidence="1" key="1">
    <citation type="journal article" date="2014" name="Nat. Commun.">
        <title>Multiple recent horizontal transfers of a large genomic region in cheese making fungi.</title>
        <authorList>
            <person name="Cheeseman K."/>
            <person name="Ropars J."/>
            <person name="Renault P."/>
            <person name="Dupont J."/>
            <person name="Gouzy J."/>
            <person name="Branca A."/>
            <person name="Abraham A.L."/>
            <person name="Ceppi M."/>
            <person name="Conseiller E."/>
            <person name="Debuchy R."/>
            <person name="Malagnac F."/>
            <person name="Goarin A."/>
            <person name="Silar P."/>
            <person name="Lacoste S."/>
            <person name="Sallet E."/>
            <person name="Bensimon A."/>
            <person name="Giraud T."/>
            <person name="Brygoo Y."/>
        </authorList>
    </citation>
    <scope>NUCLEOTIDE SEQUENCE [LARGE SCALE GENOMIC DNA]</scope>
    <source>
        <strain evidence="1">FM164</strain>
    </source>
</reference>
<gene>
    <name evidence="1" type="ORF">PROQFM164_S06g000296</name>
</gene>
<keyword evidence="2" id="KW-1185">Reference proteome</keyword>
<accession>W6QLM9</accession>
<name>W6QLM9_PENRF</name>
<dbReference type="Proteomes" id="UP000030686">
    <property type="component" value="Unassembled WGS sequence"/>
</dbReference>
<evidence type="ECO:0000313" key="2">
    <source>
        <dbReference type="Proteomes" id="UP000030686"/>
    </source>
</evidence>
<protein>
    <submittedName>
        <fullName evidence="1">Uncharacterized protein</fullName>
    </submittedName>
</protein>
<evidence type="ECO:0000313" key="1">
    <source>
        <dbReference type="EMBL" id="CDM37335.1"/>
    </source>
</evidence>
<dbReference type="OrthoDB" id="4390692at2759"/>